<dbReference type="EMBL" id="JAHQIW010006142">
    <property type="protein sequence ID" value="KAJ1368300.1"/>
    <property type="molecule type" value="Genomic_DNA"/>
</dbReference>
<dbReference type="Proteomes" id="UP001196413">
    <property type="component" value="Unassembled WGS sequence"/>
</dbReference>
<evidence type="ECO:0000313" key="1">
    <source>
        <dbReference type="EMBL" id="KAJ1368300.1"/>
    </source>
</evidence>
<gene>
    <name evidence="1" type="ORF">KIN20_029405</name>
</gene>
<comment type="caution">
    <text evidence="1">The sequence shown here is derived from an EMBL/GenBank/DDBJ whole genome shotgun (WGS) entry which is preliminary data.</text>
</comment>
<protein>
    <submittedName>
        <fullName evidence="1">Uncharacterized protein</fullName>
    </submittedName>
</protein>
<reference evidence="1" key="1">
    <citation type="submission" date="2021-06" db="EMBL/GenBank/DDBJ databases">
        <title>Parelaphostrongylus tenuis whole genome reference sequence.</title>
        <authorList>
            <person name="Garwood T.J."/>
            <person name="Larsen P.A."/>
            <person name="Fountain-Jones N.M."/>
            <person name="Garbe J.R."/>
            <person name="Macchietto M.G."/>
            <person name="Kania S.A."/>
            <person name="Gerhold R.W."/>
            <person name="Richards J.E."/>
            <person name="Wolf T.M."/>
        </authorList>
    </citation>
    <scope>NUCLEOTIDE SEQUENCE</scope>
    <source>
        <strain evidence="1">MNPRO001-30</strain>
        <tissue evidence="1">Meninges</tissue>
    </source>
</reference>
<accession>A0AAD5WFJ1</accession>
<proteinExistence type="predicted"/>
<organism evidence="1 2">
    <name type="scientific">Parelaphostrongylus tenuis</name>
    <name type="common">Meningeal worm</name>
    <dbReference type="NCBI Taxonomy" id="148309"/>
    <lineage>
        <taxon>Eukaryota</taxon>
        <taxon>Metazoa</taxon>
        <taxon>Ecdysozoa</taxon>
        <taxon>Nematoda</taxon>
        <taxon>Chromadorea</taxon>
        <taxon>Rhabditida</taxon>
        <taxon>Rhabditina</taxon>
        <taxon>Rhabditomorpha</taxon>
        <taxon>Strongyloidea</taxon>
        <taxon>Metastrongylidae</taxon>
        <taxon>Parelaphostrongylus</taxon>
    </lineage>
</organism>
<sequence length="79" mass="9118">MEEKNNEGDSRRMRASSWTIAQKMGGRVWLASTVGFLRITASLKLRIRPRVRYCVLNGPPPRATIVREDMPFISPRFIK</sequence>
<dbReference type="AlphaFoldDB" id="A0AAD5WFJ1"/>
<evidence type="ECO:0000313" key="2">
    <source>
        <dbReference type="Proteomes" id="UP001196413"/>
    </source>
</evidence>
<keyword evidence="2" id="KW-1185">Reference proteome</keyword>
<name>A0AAD5WFJ1_PARTN</name>